<organism evidence="3 4">
    <name type="scientific">Aureobasidium pullulans</name>
    <name type="common">Black yeast</name>
    <name type="synonym">Pullularia pullulans</name>
    <dbReference type="NCBI Taxonomy" id="5580"/>
    <lineage>
        <taxon>Eukaryota</taxon>
        <taxon>Fungi</taxon>
        <taxon>Dikarya</taxon>
        <taxon>Ascomycota</taxon>
        <taxon>Pezizomycotina</taxon>
        <taxon>Dothideomycetes</taxon>
        <taxon>Dothideomycetidae</taxon>
        <taxon>Dothideales</taxon>
        <taxon>Saccotheciaceae</taxon>
        <taxon>Aureobasidium</taxon>
    </lineage>
</organism>
<feature type="compositionally biased region" description="Polar residues" evidence="1">
    <location>
        <begin position="415"/>
        <end position="427"/>
    </location>
</feature>
<protein>
    <recommendedName>
        <fullName evidence="2">BTB domain-containing protein</fullName>
    </recommendedName>
</protein>
<dbReference type="InterPro" id="IPR011333">
    <property type="entry name" value="SKP1/BTB/POZ_sf"/>
</dbReference>
<dbReference type="Proteomes" id="UP000308005">
    <property type="component" value="Unassembled WGS sequence"/>
</dbReference>
<feature type="region of interest" description="Disordered" evidence="1">
    <location>
        <begin position="42"/>
        <end position="82"/>
    </location>
</feature>
<dbReference type="EMBL" id="QZBM01000138">
    <property type="protein sequence ID" value="THZ22491.1"/>
    <property type="molecule type" value="Genomic_DNA"/>
</dbReference>
<feature type="region of interest" description="Disordered" evidence="1">
    <location>
        <begin position="390"/>
        <end position="450"/>
    </location>
</feature>
<feature type="domain" description="BTB" evidence="2">
    <location>
        <begin position="87"/>
        <end position="163"/>
    </location>
</feature>
<dbReference type="AlphaFoldDB" id="A0A4V4KKE4"/>
<proteinExistence type="predicted"/>
<gene>
    <name evidence="3" type="ORF">D6C91_04004</name>
</gene>
<evidence type="ECO:0000256" key="1">
    <source>
        <dbReference type="SAM" id="MobiDB-lite"/>
    </source>
</evidence>
<feature type="compositionally biased region" description="Acidic residues" evidence="1">
    <location>
        <begin position="331"/>
        <end position="345"/>
    </location>
</feature>
<name>A0A4V4KKE4_AURPU</name>
<evidence type="ECO:0000313" key="3">
    <source>
        <dbReference type="EMBL" id="THZ22491.1"/>
    </source>
</evidence>
<feature type="compositionally biased region" description="Acidic residues" evidence="1">
    <location>
        <begin position="315"/>
        <end position="324"/>
    </location>
</feature>
<feature type="region of interest" description="Disordered" evidence="1">
    <location>
        <begin position="305"/>
        <end position="358"/>
    </location>
</feature>
<reference evidence="3 4" key="1">
    <citation type="submission" date="2018-10" db="EMBL/GenBank/DDBJ databases">
        <title>Fifty Aureobasidium pullulans genomes reveal a recombining polyextremotolerant generalist.</title>
        <authorList>
            <person name="Gostincar C."/>
            <person name="Turk M."/>
            <person name="Zajc J."/>
            <person name="Gunde-Cimerman N."/>
        </authorList>
    </citation>
    <scope>NUCLEOTIDE SEQUENCE [LARGE SCALE GENOMIC DNA]</scope>
    <source>
        <strain evidence="3 4">EXF-3863</strain>
    </source>
</reference>
<dbReference type="PROSITE" id="PS50097">
    <property type="entry name" value="BTB"/>
    <property type="match status" value="1"/>
</dbReference>
<dbReference type="Gene3D" id="3.30.710.10">
    <property type="entry name" value="Potassium Channel Kv1.1, Chain A"/>
    <property type="match status" value="1"/>
</dbReference>
<sequence length="450" mass="49896">MNILSRDSFGQLSSHHQHLRITTPMRQNRLTTMGDQSLVAASTLTNNNDKNSPKLKEEWKRNVWRSKTARPPKSESSTNKASRLIASDNRMVMLKSKEKVNPSTFNVHQALLSFYSPYHDTLVNGPFLEGMNPPTEPFLVEAGSGVLKLFVTWLYNGRVNMRHPECLSDVEVAHWYLGVTKLYIIADSFNCVALARLVVSNFLNHEDELYTFPTWSCIGLLSGSSLESSSLYRYYLAVLDAHWCGSLRDDEHEGQYQGDPNGEDPLPSNLAYRLLLRKLQRTQDGQEGDCRCCHDRCEFHRHESEEEREATCGSLDDETEDDGDAISNFDSEVDSESESDSDTDTASEAFSASEADTALKPLTASEANASMMRTGVSCIGGARFESDGKGGLKFVNGDPLFENSDDSDSDSDSSTGPLSDADTSAEPTTKKRVREKGDKAGAKTKRIKAV</sequence>
<comment type="caution">
    <text evidence="3">The sequence shown here is derived from an EMBL/GenBank/DDBJ whole genome shotgun (WGS) entry which is preliminary data.</text>
</comment>
<accession>A0A4V4KKE4</accession>
<evidence type="ECO:0000259" key="2">
    <source>
        <dbReference type="PROSITE" id="PS50097"/>
    </source>
</evidence>
<feature type="compositionally biased region" description="Basic and acidic residues" evidence="1">
    <location>
        <begin position="51"/>
        <end position="61"/>
    </location>
</feature>
<dbReference type="SUPFAM" id="SSF54695">
    <property type="entry name" value="POZ domain"/>
    <property type="match status" value="1"/>
</dbReference>
<dbReference type="InterPro" id="IPR000210">
    <property type="entry name" value="BTB/POZ_dom"/>
</dbReference>
<feature type="compositionally biased region" description="Low complexity" evidence="1">
    <location>
        <begin position="346"/>
        <end position="358"/>
    </location>
</feature>
<evidence type="ECO:0000313" key="4">
    <source>
        <dbReference type="Proteomes" id="UP000308005"/>
    </source>
</evidence>